<proteinExistence type="predicted"/>
<name>A0A382GN82_9ZZZZ</name>
<evidence type="ECO:0000313" key="1">
    <source>
        <dbReference type="EMBL" id="SVB76107.1"/>
    </source>
</evidence>
<sequence>MVIKKLMLCAFLPLFILSALWNSYYSIISFIATNLSVRESFYFANDVNNKGTHWGGDKYRLTTRRHKLDLAQFKYNNVLKSYKKLNSIDQLKSNFNKEYRLISLLYNIGKLLHSYKRVTALYIPKTLDVYWNLSCDSHMPPFVAPAITNMAMIEGMPIRKNSCYTHFTDHGYNTY</sequence>
<dbReference type="AlphaFoldDB" id="A0A382GN82"/>
<protein>
    <submittedName>
        <fullName evidence="1">Uncharacterized protein</fullName>
    </submittedName>
</protein>
<reference evidence="1" key="1">
    <citation type="submission" date="2018-05" db="EMBL/GenBank/DDBJ databases">
        <authorList>
            <person name="Lanie J.A."/>
            <person name="Ng W.-L."/>
            <person name="Kazmierczak K.M."/>
            <person name="Andrzejewski T.M."/>
            <person name="Davidsen T.M."/>
            <person name="Wayne K.J."/>
            <person name="Tettelin H."/>
            <person name="Glass J.I."/>
            <person name="Rusch D."/>
            <person name="Podicherti R."/>
            <person name="Tsui H.-C.T."/>
            <person name="Winkler M.E."/>
        </authorList>
    </citation>
    <scope>NUCLEOTIDE SEQUENCE</scope>
</reference>
<gene>
    <name evidence="1" type="ORF">METZ01_LOCUS228961</name>
</gene>
<dbReference type="EMBL" id="UINC01056275">
    <property type="protein sequence ID" value="SVB76107.1"/>
    <property type="molecule type" value="Genomic_DNA"/>
</dbReference>
<organism evidence="1">
    <name type="scientific">marine metagenome</name>
    <dbReference type="NCBI Taxonomy" id="408172"/>
    <lineage>
        <taxon>unclassified sequences</taxon>
        <taxon>metagenomes</taxon>
        <taxon>ecological metagenomes</taxon>
    </lineage>
</organism>
<feature type="non-terminal residue" evidence="1">
    <location>
        <position position="175"/>
    </location>
</feature>
<accession>A0A382GN82</accession>